<dbReference type="Gene3D" id="2.60.200.20">
    <property type="match status" value="1"/>
</dbReference>
<dbReference type="InterPro" id="IPR008984">
    <property type="entry name" value="SMAD_FHA_dom_sf"/>
</dbReference>
<feature type="region of interest" description="Disordered" evidence="1">
    <location>
        <begin position="105"/>
        <end position="124"/>
    </location>
</feature>
<proteinExistence type="predicted"/>
<dbReference type="RefSeq" id="WP_123365541.1">
    <property type="nucleotide sequence ID" value="NZ_MOBO01000007.1"/>
</dbReference>
<evidence type="ECO:0000313" key="5">
    <source>
        <dbReference type="Proteomes" id="UP000286351"/>
    </source>
</evidence>
<evidence type="ECO:0000256" key="1">
    <source>
        <dbReference type="SAM" id="MobiDB-lite"/>
    </source>
</evidence>
<comment type="caution">
    <text evidence="4">The sequence shown here is derived from an EMBL/GenBank/DDBJ whole genome shotgun (WGS) entry which is preliminary data.</text>
</comment>
<dbReference type="EMBL" id="MOBO01000007">
    <property type="protein sequence ID" value="RON40074.1"/>
    <property type="molecule type" value="Genomic_DNA"/>
</dbReference>
<evidence type="ECO:0000259" key="3">
    <source>
        <dbReference type="Pfam" id="PF21934"/>
    </source>
</evidence>
<gene>
    <name evidence="4" type="ORF">BK664_09465</name>
</gene>
<dbReference type="Pfam" id="PF16697">
    <property type="entry name" value="Yop-YscD_cpl"/>
    <property type="match status" value="1"/>
</dbReference>
<evidence type="ECO:0000259" key="2">
    <source>
        <dbReference type="Pfam" id="PF16697"/>
    </source>
</evidence>
<dbReference type="CDD" id="cd00060">
    <property type="entry name" value="FHA"/>
    <property type="match status" value="1"/>
</dbReference>
<evidence type="ECO:0000313" key="4">
    <source>
        <dbReference type="EMBL" id="RON40074.1"/>
    </source>
</evidence>
<name>A0A423JR48_9PSED</name>
<dbReference type="Pfam" id="PF21934">
    <property type="entry name" value="Yop-YscD_ppl_3rd"/>
    <property type="match status" value="1"/>
</dbReference>
<reference evidence="4 5" key="1">
    <citation type="submission" date="2016-10" db="EMBL/GenBank/DDBJ databases">
        <title>Comparative genome analysis of multiple Pseudomonas spp. focuses on biocontrol and plant growth promoting traits.</title>
        <authorList>
            <person name="Tao X.-Y."/>
            <person name="Taylor C.G."/>
        </authorList>
    </citation>
    <scope>NUCLEOTIDE SEQUENCE [LARGE SCALE GENOMIC DNA]</scope>
    <source>
        <strain evidence="4 5">38D4</strain>
    </source>
</reference>
<sequence>MFELRVLSGLHQGAALPLIGEQWLIGADANHDLALYDPGVAALHCRLTRTEDGWRLNAEDSLINDEEGHARTVTELAPNQTFALGNVWLCLSAAEQAWPLVPAVAQTESDPKSPGQSAPLEKVTSRSTRFDRIGAVIVGVLVGIMGSAWGLSRGSSSQPTEAITSPVAAIVAPASAGKPKTAETTSPSKVKLATREAVRRQLNALLSDRLLTDVHIEDSAEGLVLKGGLKDDALLVYQRMLQRFNERYELQVPLLDQVATAGAGLPFVIVQIISGTNAHLVTSEGQRLYIGDVLNGLRLSRIDDQHIEFDGDQHIEVRW</sequence>
<feature type="domain" description="YscD cytoplasmic" evidence="2">
    <location>
        <begin position="5"/>
        <end position="94"/>
    </location>
</feature>
<dbReference type="SUPFAM" id="SSF49879">
    <property type="entry name" value="SMAD/FHA domain"/>
    <property type="match status" value="1"/>
</dbReference>
<accession>A0A423JR48</accession>
<organism evidence="4 5">
    <name type="scientific">Pseudomonas brassicacearum</name>
    <dbReference type="NCBI Taxonomy" id="930166"/>
    <lineage>
        <taxon>Bacteria</taxon>
        <taxon>Pseudomonadati</taxon>
        <taxon>Pseudomonadota</taxon>
        <taxon>Gammaproteobacteria</taxon>
        <taxon>Pseudomonadales</taxon>
        <taxon>Pseudomonadaceae</taxon>
        <taxon>Pseudomonas</taxon>
    </lineage>
</organism>
<dbReference type="AlphaFoldDB" id="A0A423JR48"/>
<dbReference type="Proteomes" id="UP000286351">
    <property type="component" value="Unassembled WGS sequence"/>
</dbReference>
<feature type="domain" description="YscD-like Bon-like" evidence="3">
    <location>
        <begin position="198"/>
        <end position="258"/>
    </location>
</feature>
<dbReference type="InterPro" id="IPR032030">
    <property type="entry name" value="YscD_cytoplasmic_dom"/>
</dbReference>
<protein>
    <submittedName>
        <fullName evidence="4">Uncharacterized protein</fullName>
    </submittedName>
</protein>
<dbReference type="InterPro" id="IPR053946">
    <property type="entry name" value="YscD_ppl_3rd"/>
</dbReference>